<dbReference type="OrthoDB" id="9802602at2"/>
<dbReference type="PIRSF" id="PIRSF001554">
    <property type="entry name" value="SucCS_beta"/>
    <property type="match status" value="1"/>
</dbReference>
<keyword evidence="2 8" id="KW-0816">Tricarboxylic acid cycle</keyword>
<evidence type="ECO:0000256" key="7">
    <source>
        <dbReference type="ARBA" id="ARBA00022842"/>
    </source>
</evidence>
<comment type="function">
    <text evidence="8">Succinyl-CoA synthetase functions in the citric acid cycle (TCA), coupling the hydrolysis of succinyl-CoA to the synthesis of either ATP or GTP and thus represents the only step of substrate-level phosphorylation in the TCA. The beta subunit provides nucleotide specificity of the enzyme and binds the substrate succinate, while the binding sites for coenzyme A and phosphate are found in the alpha subunit.</text>
</comment>
<dbReference type="PANTHER" id="PTHR11815">
    <property type="entry name" value="SUCCINYL-COA SYNTHETASE BETA CHAIN"/>
    <property type="match status" value="1"/>
</dbReference>
<feature type="binding site" evidence="8">
    <location>
        <position position="45"/>
    </location>
    <ligand>
        <name>ATP</name>
        <dbReference type="ChEBI" id="CHEBI:30616"/>
    </ligand>
</feature>
<feature type="binding site" evidence="8">
    <location>
        <begin position="308"/>
        <end position="310"/>
    </location>
    <ligand>
        <name>substrate</name>
        <note>ligand shared with subunit alpha</note>
    </ligand>
</feature>
<comment type="catalytic activity">
    <reaction evidence="8">
        <text>GTP + succinate + CoA = succinyl-CoA + GDP + phosphate</text>
        <dbReference type="Rhea" id="RHEA:22120"/>
        <dbReference type="ChEBI" id="CHEBI:30031"/>
        <dbReference type="ChEBI" id="CHEBI:37565"/>
        <dbReference type="ChEBI" id="CHEBI:43474"/>
        <dbReference type="ChEBI" id="CHEBI:57287"/>
        <dbReference type="ChEBI" id="CHEBI:57292"/>
        <dbReference type="ChEBI" id="CHEBI:58189"/>
    </reaction>
</comment>
<dbReference type="Pfam" id="PF08442">
    <property type="entry name" value="ATP-grasp_2"/>
    <property type="match status" value="1"/>
</dbReference>
<dbReference type="FunFam" id="3.40.50.261:FF:000007">
    <property type="entry name" value="Succinate--CoA ligase [ADP-forming] subunit beta"/>
    <property type="match status" value="1"/>
</dbReference>
<dbReference type="InterPro" id="IPR005809">
    <property type="entry name" value="Succ_CoA_ligase-like_bsu"/>
</dbReference>
<protein>
    <recommendedName>
        <fullName evidence="8">Succinate--CoA ligase [ADP-forming] subunit beta</fullName>
        <ecNumber evidence="8">6.2.1.5</ecNumber>
    </recommendedName>
    <alternativeName>
        <fullName evidence="8">Succinyl-CoA synthetase subunit beta</fullName>
        <shortName evidence="8">SCS-beta</shortName>
    </alternativeName>
</protein>
<keyword evidence="5 8" id="KW-0547">Nucleotide-binding</keyword>
<comment type="cofactor">
    <cofactor evidence="8">
        <name>Mg(2+)</name>
        <dbReference type="ChEBI" id="CHEBI:18420"/>
    </cofactor>
    <text evidence="8">Binds 1 Mg(2+) ion per subunit.</text>
</comment>
<dbReference type="InterPro" id="IPR005811">
    <property type="entry name" value="SUCC_ACL_C"/>
</dbReference>
<organism evidence="10 11">
    <name type="scientific">Streptomyces caeruleatus</name>
    <dbReference type="NCBI Taxonomy" id="661399"/>
    <lineage>
        <taxon>Bacteria</taxon>
        <taxon>Bacillati</taxon>
        <taxon>Actinomycetota</taxon>
        <taxon>Actinomycetes</taxon>
        <taxon>Kitasatosporales</taxon>
        <taxon>Streptomycetaceae</taxon>
        <taxon>Streptomyces</taxon>
    </lineage>
</organism>
<comment type="similarity">
    <text evidence="1 8">Belongs to the succinate/malate CoA ligase beta subunit family.</text>
</comment>
<dbReference type="InterPro" id="IPR013815">
    <property type="entry name" value="ATP_grasp_subdomain_1"/>
</dbReference>
<dbReference type="Gene3D" id="3.40.50.261">
    <property type="entry name" value="Succinyl-CoA synthetase domains"/>
    <property type="match status" value="1"/>
</dbReference>
<feature type="binding site" evidence="8">
    <location>
        <position position="251"/>
    </location>
    <ligand>
        <name>substrate</name>
        <note>ligand shared with subunit alpha</note>
    </ligand>
</feature>
<feature type="binding site" evidence="8">
    <location>
        <position position="99"/>
    </location>
    <ligand>
        <name>ATP</name>
        <dbReference type="ChEBI" id="CHEBI:30616"/>
    </ligand>
</feature>
<comment type="pathway">
    <text evidence="8">Carbohydrate metabolism; tricarboxylic acid cycle; succinate from succinyl-CoA (ligase route): step 1/1.</text>
</comment>
<proteinExistence type="inferred from homology"/>
<dbReference type="InterPro" id="IPR017866">
    <property type="entry name" value="Succ-CoA_synthase_bsu_CS"/>
</dbReference>
<feature type="binding site" evidence="8">
    <location>
        <position position="201"/>
    </location>
    <ligand>
        <name>Mg(2+)</name>
        <dbReference type="ChEBI" id="CHEBI:18420"/>
    </ligand>
</feature>
<comment type="catalytic activity">
    <reaction evidence="8">
        <text>succinate + ATP + CoA = succinyl-CoA + ADP + phosphate</text>
        <dbReference type="Rhea" id="RHEA:17661"/>
        <dbReference type="ChEBI" id="CHEBI:30031"/>
        <dbReference type="ChEBI" id="CHEBI:30616"/>
        <dbReference type="ChEBI" id="CHEBI:43474"/>
        <dbReference type="ChEBI" id="CHEBI:57287"/>
        <dbReference type="ChEBI" id="CHEBI:57292"/>
        <dbReference type="ChEBI" id="CHEBI:456216"/>
        <dbReference type="EC" id="6.2.1.5"/>
    </reaction>
</comment>
<dbReference type="GO" id="GO:0004775">
    <property type="term" value="F:succinate-CoA ligase (ADP-forming) activity"/>
    <property type="evidence" value="ECO:0007669"/>
    <property type="project" value="UniProtKB-UniRule"/>
</dbReference>
<dbReference type="PANTHER" id="PTHR11815:SF10">
    <property type="entry name" value="SUCCINATE--COA LIGASE [GDP-FORMING] SUBUNIT BETA, MITOCHONDRIAL"/>
    <property type="match status" value="1"/>
</dbReference>
<evidence type="ECO:0000313" key="11">
    <source>
        <dbReference type="Proteomes" id="UP000053429"/>
    </source>
</evidence>
<comment type="caution">
    <text evidence="10">The sequence shown here is derived from an EMBL/GenBank/DDBJ whole genome shotgun (WGS) entry which is preliminary data.</text>
</comment>
<dbReference type="GO" id="GO:0004776">
    <property type="term" value="F:succinate-CoA ligase (GDP-forming) activity"/>
    <property type="evidence" value="ECO:0007669"/>
    <property type="project" value="RHEA"/>
</dbReference>
<dbReference type="InterPro" id="IPR013650">
    <property type="entry name" value="ATP-grasp_succ-CoA_synth-type"/>
</dbReference>
<comment type="caution">
    <text evidence="8">Lacks conserved residue(s) required for the propagation of feature annotation.</text>
</comment>
<keyword evidence="4 8" id="KW-0479">Metal-binding</keyword>
<dbReference type="Gene3D" id="3.30.470.20">
    <property type="entry name" value="ATP-grasp fold, B domain"/>
    <property type="match status" value="1"/>
</dbReference>
<feature type="domain" description="ATP-grasp" evidence="9">
    <location>
        <begin position="9"/>
        <end position="215"/>
    </location>
</feature>
<dbReference type="GO" id="GO:0006099">
    <property type="term" value="P:tricarboxylic acid cycle"/>
    <property type="evidence" value="ECO:0007669"/>
    <property type="project" value="UniProtKB-UniRule"/>
</dbReference>
<evidence type="ECO:0000256" key="8">
    <source>
        <dbReference type="HAMAP-Rule" id="MF_00558"/>
    </source>
</evidence>
<feature type="binding site" evidence="8">
    <location>
        <position position="94"/>
    </location>
    <ligand>
        <name>ATP</name>
        <dbReference type="ChEBI" id="CHEBI:30616"/>
    </ligand>
</feature>
<name>A0A117RRV7_9ACTN</name>
<dbReference type="FunFam" id="3.30.470.20:FF:000002">
    <property type="entry name" value="Succinate--CoA ligase [ADP-forming] subunit beta"/>
    <property type="match status" value="1"/>
</dbReference>
<keyword evidence="6 8" id="KW-0067">ATP-binding</keyword>
<dbReference type="Pfam" id="PF00549">
    <property type="entry name" value="Ligase_CoA"/>
    <property type="match status" value="1"/>
</dbReference>
<keyword evidence="7 8" id="KW-0460">Magnesium</keyword>
<dbReference type="PROSITE" id="PS01217">
    <property type="entry name" value="SUCCINYL_COA_LIG_3"/>
    <property type="match status" value="1"/>
</dbReference>
<dbReference type="GO" id="GO:0005829">
    <property type="term" value="C:cytosol"/>
    <property type="evidence" value="ECO:0007669"/>
    <property type="project" value="TreeGrafter"/>
</dbReference>
<feature type="binding site" evidence="8">
    <location>
        <begin position="52"/>
        <end position="54"/>
    </location>
    <ligand>
        <name>ATP</name>
        <dbReference type="ChEBI" id="CHEBI:30616"/>
    </ligand>
</feature>
<dbReference type="SUPFAM" id="SSF56059">
    <property type="entry name" value="Glutathione synthetase ATP-binding domain-like"/>
    <property type="match status" value="1"/>
</dbReference>
<dbReference type="InterPro" id="IPR016102">
    <property type="entry name" value="Succinyl-CoA_synth-like"/>
</dbReference>
<dbReference type="InterPro" id="IPR011761">
    <property type="entry name" value="ATP-grasp"/>
</dbReference>
<gene>
    <name evidence="8" type="primary">sucC</name>
    <name evidence="10" type="ORF">AQJ67_03290</name>
</gene>
<evidence type="ECO:0000256" key="1">
    <source>
        <dbReference type="ARBA" id="ARBA00009182"/>
    </source>
</evidence>
<evidence type="ECO:0000256" key="3">
    <source>
        <dbReference type="ARBA" id="ARBA00022598"/>
    </source>
</evidence>
<dbReference type="GO" id="GO:0005524">
    <property type="term" value="F:ATP binding"/>
    <property type="evidence" value="ECO:0007669"/>
    <property type="project" value="UniProtKB-UniRule"/>
</dbReference>
<dbReference type="EMBL" id="LMWY01000003">
    <property type="protein sequence ID" value="KUO05854.1"/>
    <property type="molecule type" value="Genomic_DNA"/>
</dbReference>
<dbReference type="AlphaFoldDB" id="A0A117RRV7"/>
<dbReference type="NCBIfam" id="NF001913">
    <property type="entry name" value="PRK00696.1"/>
    <property type="match status" value="1"/>
</dbReference>
<dbReference type="NCBIfam" id="TIGR01016">
    <property type="entry name" value="sucCoAbeta"/>
    <property type="match status" value="1"/>
</dbReference>
<dbReference type="GO" id="GO:0006104">
    <property type="term" value="P:succinyl-CoA metabolic process"/>
    <property type="evidence" value="ECO:0007669"/>
    <property type="project" value="TreeGrafter"/>
</dbReference>
<dbReference type="FunFam" id="3.30.1490.20:FF:000014">
    <property type="entry name" value="Succinate--CoA ligase [ADP-forming] subunit beta"/>
    <property type="match status" value="1"/>
</dbReference>
<dbReference type="STRING" id="661399.AQJ67_03290"/>
<evidence type="ECO:0000256" key="6">
    <source>
        <dbReference type="ARBA" id="ARBA00022840"/>
    </source>
</evidence>
<dbReference type="Gene3D" id="3.30.1490.20">
    <property type="entry name" value="ATP-grasp fold, A domain"/>
    <property type="match status" value="1"/>
</dbReference>
<dbReference type="GO" id="GO:0000287">
    <property type="term" value="F:magnesium ion binding"/>
    <property type="evidence" value="ECO:0007669"/>
    <property type="project" value="UniProtKB-UniRule"/>
</dbReference>
<comment type="subunit">
    <text evidence="8">Heterotetramer of two alpha and two beta subunits.</text>
</comment>
<dbReference type="UniPathway" id="UPA00223">
    <property type="reaction ID" value="UER00999"/>
</dbReference>
<dbReference type="RefSeq" id="WP_062716420.1">
    <property type="nucleotide sequence ID" value="NZ_KQ948924.1"/>
</dbReference>
<dbReference type="GO" id="GO:0042709">
    <property type="term" value="C:succinate-CoA ligase complex"/>
    <property type="evidence" value="ECO:0007669"/>
    <property type="project" value="TreeGrafter"/>
</dbReference>
<dbReference type="EC" id="6.2.1.5" evidence="8"/>
<reference evidence="10 11" key="1">
    <citation type="submission" date="2015-10" db="EMBL/GenBank/DDBJ databases">
        <title>Draft genome sequence of Streptomyces caeruleatus NRRL B-24802, type strain for the species Streptomyces caeruleatus.</title>
        <authorList>
            <person name="Ruckert C."/>
            <person name="Winkler A."/>
            <person name="Kalinowski J."/>
            <person name="Kampfer P."/>
            <person name="Glaeser S."/>
        </authorList>
    </citation>
    <scope>NUCLEOTIDE SEQUENCE [LARGE SCALE GENOMIC DNA]</scope>
    <source>
        <strain evidence="10 11">NRRL B-24802</strain>
    </source>
</reference>
<sequence>MDLYEHQARELFEEHGILVPRAEVTDSPKEAREIARRLGGRVVVKAQVKTGGRGKAGGVKLAADPAAAEITARQILGMDIKGHTVGKVMLAQPVDIETEFYVSYVLDRAAGGFLAIASAEGGMEIEEIAATRPDAVARIPVDPAEGVTSAKAGEIAEAAGLPPQTVDVLVRLWEVLVREDALLVEVNPLVRTAQGQILALDGKVTLDDNARFRQARWGADTVEHDDALEATAAAKGLNYVKLDGEVGIIGNGAGLVMSTLDVVAGCGARPANFLDIGGGASAQIMADGLSVILSDPAVKSVLVNVFGGITACDAVADGIVRALDSIQLTKPLVVRLDGNNAARGRAILDDRAHPLVQQATTMDGAAQRAARLAAATA</sequence>
<dbReference type="SUPFAM" id="SSF52210">
    <property type="entry name" value="Succinyl-CoA synthetase domains"/>
    <property type="match status" value="1"/>
</dbReference>
<feature type="binding site" evidence="8">
    <location>
        <position position="187"/>
    </location>
    <ligand>
        <name>Mg(2+)</name>
        <dbReference type="ChEBI" id="CHEBI:18420"/>
    </ligand>
</feature>
<dbReference type="HAMAP" id="MF_00558">
    <property type="entry name" value="Succ_CoA_beta"/>
    <property type="match status" value="1"/>
</dbReference>
<accession>A0A117RRV7</accession>
<evidence type="ECO:0000259" key="9">
    <source>
        <dbReference type="PROSITE" id="PS50975"/>
    </source>
</evidence>
<keyword evidence="11" id="KW-1185">Reference proteome</keyword>
<evidence type="ECO:0000256" key="4">
    <source>
        <dbReference type="ARBA" id="ARBA00022723"/>
    </source>
</evidence>
<evidence type="ECO:0000313" key="10">
    <source>
        <dbReference type="EMBL" id="KUO05854.1"/>
    </source>
</evidence>
<evidence type="ECO:0000256" key="2">
    <source>
        <dbReference type="ARBA" id="ARBA00022532"/>
    </source>
</evidence>
<dbReference type="Proteomes" id="UP000053429">
    <property type="component" value="Unassembled WGS sequence"/>
</dbReference>
<dbReference type="PROSITE" id="PS50975">
    <property type="entry name" value="ATP_GRASP"/>
    <property type="match status" value="1"/>
</dbReference>
<keyword evidence="3 8" id="KW-0436">Ligase</keyword>
<evidence type="ECO:0000256" key="5">
    <source>
        <dbReference type="ARBA" id="ARBA00022741"/>
    </source>
</evidence>